<name>A0A1B0Z1Y0_UNCAR</name>
<reference evidence="3" key="1">
    <citation type="submission" date="2015-11" db="EMBL/GenBank/DDBJ databases">
        <title>Genomes of Abundant and Widespread Viruses from the Deep Ocean.</title>
        <authorList>
            <person name="Mizuno C.M."/>
            <person name="Ghai R."/>
            <person name="Saghai A."/>
            <person name="Lopez-Garcia P."/>
            <person name="Rodriguez-Valera F."/>
        </authorList>
    </citation>
    <scope>NUCLEOTIDE SEQUENCE</scope>
</reference>
<dbReference type="GO" id="GO:0005509">
    <property type="term" value="F:calcium ion binding"/>
    <property type="evidence" value="ECO:0007669"/>
    <property type="project" value="InterPro"/>
</dbReference>
<evidence type="ECO:0000256" key="2">
    <source>
        <dbReference type="SAM" id="Phobius"/>
    </source>
</evidence>
<feature type="transmembrane region" description="Helical" evidence="2">
    <location>
        <begin position="1379"/>
        <end position="1400"/>
    </location>
</feature>
<feature type="compositionally biased region" description="Acidic residues" evidence="1">
    <location>
        <begin position="1033"/>
        <end position="1044"/>
    </location>
</feature>
<feature type="region of interest" description="Disordered" evidence="1">
    <location>
        <begin position="722"/>
        <end position="1088"/>
    </location>
</feature>
<evidence type="ECO:0000256" key="1">
    <source>
        <dbReference type="SAM" id="MobiDB-lite"/>
    </source>
</evidence>
<feature type="compositionally biased region" description="Polar residues" evidence="1">
    <location>
        <begin position="737"/>
        <end position="754"/>
    </location>
</feature>
<dbReference type="Gene3D" id="2.60.120.380">
    <property type="match status" value="1"/>
</dbReference>
<dbReference type="InterPro" id="IPR028974">
    <property type="entry name" value="TSP_type-3_rpt"/>
</dbReference>
<feature type="compositionally biased region" description="Low complexity" evidence="1">
    <location>
        <begin position="918"/>
        <end position="928"/>
    </location>
</feature>
<feature type="compositionally biased region" description="Polar residues" evidence="1">
    <location>
        <begin position="1308"/>
        <end position="1317"/>
    </location>
</feature>
<dbReference type="PANTHER" id="PTHR10199">
    <property type="entry name" value="THROMBOSPONDIN"/>
    <property type="match status" value="1"/>
</dbReference>
<keyword evidence="2" id="KW-1133">Transmembrane helix</keyword>
<feature type="compositionally biased region" description="Polar residues" evidence="1">
    <location>
        <begin position="1015"/>
        <end position="1025"/>
    </location>
</feature>
<protein>
    <submittedName>
        <fullName evidence="3">OmpA domain-containing protein</fullName>
    </submittedName>
</protein>
<organism evidence="3">
    <name type="scientific">Uncultured marine euryarchaeote</name>
    <dbReference type="NCBI Taxonomy" id="257466"/>
    <lineage>
        <taxon>Archaea</taxon>
        <taxon>Methanobacteriati</taxon>
        <taxon>Methanobacteriota</taxon>
        <taxon>environmental samples</taxon>
    </lineage>
</organism>
<proteinExistence type="predicted"/>
<keyword evidence="2" id="KW-0472">Membrane</keyword>
<dbReference type="SUPFAM" id="SSF103647">
    <property type="entry name" value="TSP type-3 repeat"/>
    <property type="match status" value="4"/>
</dbReference>
<dbReference type="PANTHER" id="PTHR10199:SF100">
    <property type="entry name" value="THROMBOSPONDIN, ISOFORM A"/>
    <property type="match status" value="1"/>
</dbReference>
<sequence>MYHTSIEVDKNRNRSLMLACLMLVGALSAGIPNATALTGNETVAVTSVTNNSAYISVSNLDSNDTYYWWAFIYSPNGTLYDSDFGYISGLGGAGTINYGVSWTTPTVAGNYTINGELSDGVGVSLVNDTKYFTIGGGGGNNIVLSPTVSLSNITNISATLDITNLDANNSYYWWAWVFSPSGSTWYSSGYQYISGITNGTYNPGWTDPSALGGANGTYTVVGEIRASNMTVLSNATTYFTIGGGPPTPTADVNEPNDSFTTATAVGTSLPYSQTNLSIHNSTDDDFFSFPAISGVTYWVNISFTDANGDLDLELYDGSQNLVDSSSSVTDDESVSDTPSSNMTMYAYVYGWASATNNYDITVESSVGGGTITNVTGNIATVFFSNATYGEFTMSNLTNTAAYEIDAYLLEFNGTNYTSLGTFTQGWTSNGSNHVEPAFVTLREESTFCLYGELYDMTTSTSGAYLDDDLDCLYHEMMEGFVSSDTSGTIDAQNLSAGDVYYYEWYLYIGGGTTYLQSGSGNFTATSTSQGYNVNWNQPGSGAVRCFTTFLFNATYVQIGQHEDCFNPTWPGISATGITANSNATTNTFYFDAIDLDIGDNYILQGSLERYSNGTVVDYSTPTNFTATSTNESFNWVFNTPSVSGYYCAYADLWNATSVWMGNDSLCFLIVHDSDGDGVWNENDLCPNTPSNATVDIYGCAATQRDSDNDGVNDAQDAFPFDATQWQDSDGDGYGDNASGNNSDAFPTDSSQWSDTDGDGYGDNPNGTNADAFPNDPNEWVDSDGDGVGDNGDLLPNDASQWVDSDGDGYGDNPSGTNGDAFPTDPNQWSDTDGDGYGDNSNVTGGDLWPTDPSQWWDSDGDGYGDNTSGTNGDAFPTDGTQWSDGDGDGWGDNPAGNNPDAFPQDGTQWADQDGDGYGDNANGNNADAFPTDGTQWADQDGDGYGDNPQGNNPDAFPTDGTQWADQDGDGYGDNPQGNNADAFPSDQTQWADRDGDGYGDNPQGTNPDHCPDTPQGESVDSTGCSASERDSDGDGVMDASDDCLFENASGWDNDGDGCIDDTDGDGYDDPDDNCINEDSTGWDNDQDGCIDDTDGDLVKDNVDSCPTTDASGFDSDLDGCIDDSDGDMIPDDQDACRYVDATGYDNDGDGCIDDSDGDNIKDNTDSCPHENATGFDDDQDGCVDDNDNDGVKDNVDDCANTQDINTIDNNGCSDHQRDTDGDTVKDFYDNCPNTMVGEQVNTDGCSATQRDSDGDYVVDADDICPGTDESVSVNNDGCADNQLDTDNDSIDDSIDQCSNTPTNETANNFGCSKSQWDSDGDQYMDSEDDCPNEGGTSTIDRVGCLDSDGDGVSDLNDAFPQDVTKQAASDADEGGISPLAIALVGMFVLFSIVAGAILILRMRGGEDEEDQFSGSLTAQPTESLTDMAMPTEVESDLGLNQVDQVVSSDPEQWVDENGVTWHRQPDGVLLFWNGEAWEPQS</sequence>
<feature type="region of interest" description="Disordered" evidence="1">
    <location>
        <begin position="1308"/>
        <end position="1330"/>
    </location>
</feature>
<feature type="compositionally biased region" description="Acidic residues" evidence="1">
    <location>
        <begin position="1318"/>
        <end position="1330"/>
    </location>
</feature>
<feature type="compositionally biased region" description="Acidic residues" evidence="1">
    <location>
        <begin position="1053"/>
        <end position="1075"/>
    </location>
</feature>
<dbReference type="Gene3D" id="4.10.1080.10">
    <property type="entry name" value="TSP type-3 repeat"/>
    <property type="match status" value="3"/>
</dbReference>
<feature type="compositionally biased region" description="Polar residues" evidence="1">
    <location>
        <begin position="975"/>
        <end position="990"/>
    </location>
</feature>
<accession>A0A1B0Z1Y0</accession>
<evidence type="ECO:0000313" key="3">
    <source>
        <dbReference type="EMBL" id="ANO58201.1"/>
    </source>
</evidence>
<feature type="compositionally biased region" description="Low complexity" evidence="1">
    <location>
        <begin position="891"/>
        <end position="900"/>
    </location>
</feature>
<keyword evidence="2" id="KW-0812">Transmembrane</keyword>
<dbReference type="EMBL" id="KT997801">
    <property type="protein sequence ID" value="ANO58201.1"/>
    <property type="molecule type" value="Genomic_DNA"/>
</dbReference>